<dbReference type="Gene3D" id="2.60.40.10">
    <property type="entry name" value="Immunoglobulins"/>
    <property type="match status" value="2"/>
</dbReference>
<dbReference type="InterPro" id="IPR003599">
    <property type="entry name" value="Ig_sub"/>
</dbReference>
<dbReference type="InterPro" id="IPR013783">
    <property type="entry name" value="Ig-like_fold"/>
</dbReference>
<sequence length="217" mass="24096">MKTAVTDFVILGIISDIIGPGYENRISFDRTTGSLELRSLTLSDSGEYRVIITPDGGHQLTGSTRLEILAPAHNIVVTPSSTDMVEFNSSVRLSCSSSGTFLSFLWLNGSSEVTASDRVQLTDGNATLTIFNVTRYDQGPFRCHVSNALSNGTSEPVKLSISLQAAAKLSHRNTPVKKKQHEATFHQLNIQQNERNLYMKMIWCMKTQFSYCPLWRC</sequence>
<evidence type="ECO:0000256" key="3">
    <source>
        <dbReference type="ARBA" id="ARBA00023180"/>
    </source>
</evidence>
<dbReference type="PROSITE" id="PS50835">
    <property type="entry name" value="IG_LIKE"/>
    <property type="match status" value="1"/>
</dbReference>
<evidence type="ECO:0000256" key="1">
    <source>
        <dbReference type="ARBA" id="ARBA00022729"/>
    </source>
</evidence>
<dbReference type="InterPro" id="IPR007110">
    <property type="entry name" value="Ig-like_dom"/>
</dbReference>
<keyword evidence="4" id="KW-0393">Immunoglobulin domain</keyword>
<evidence type="ECO:0000256" key="4">
    <source>
        <dbReference type="ARBA" id="ARBA00023319"/>
    </source>
</evidence>
<dbReference type="SUPFAM" id="SSF48726">
    <property type="entry name" value="Immunoglobulin"/>
    <property type="match status" value="2"/>
</dbReference>
<keyword evidence="7" id="KW-1185">Reference proteome</keyword>
<dbReference type="PANTHER" id="PTHR44337">
    <property type="entry name" value="CARCINOEMBRYONIC ANTIGEN-RELATED CELL ADHESION MOLECULE 8"/>
    <property type="match status" value="1"/>
</dbReference>
<keyword evidence="1" id="KW-0732">Signal</keyword>
<name>A0AA88MTF2_CHASR</name>
<dbReference type="AlphaFoldDB" id="A0AA88MTF2"/>
<evidence type="ECO:0000256" key="2">
    <source>
        <dbReference type="ARBA" id="ARBA00023157"/>
    </source>
</evidence>
<evidence type="ECO:0000313" key="7">
    <source>
        <dbReference type="Proteomes" id="UP001187415"/>
    </source>
</evidence>
<accession>A0AA88MTF2</accession>
<dbReference type="Pfam" id="PF13927">
    <property type="entry name" value="Ig_3"/>
    <property type="match status" value="1"/>
</dbReference>
<dbReference type="InterPro" id="IPR052598">
    <property type="entry name" value="IgSF_CEA-related"/>
</dbReference>
<dbReference type="SMART" id="SM00409">
    <property type="entry name" value="IG"/>
    <property type="match status" value="1"/>
</dbReference>
<dbReference type="Proteomes" id="UP001187415">
    <property type="component" value="Unassembled WGS sequence"/>
</dbReference>
<evidence type="ECO:0000313" key="6">
    <source>
        <dbReference type="EMBL" id="KAK2844800.1"/>
    </source>
</evidence>
<reference evidence="6" key="1">
    <citation type="submission" date="2023-07" db="EMBL/GenBank/DDBJ databases">
        <title>Chromosome-level Genome Assembly of Striped Snakehead (Channa striata).</title>
        <authorList>
            <person name="Liu H."/>
        </authorList>
    </citation>
    <scope>NUCLEOTIDE SEQUENCE</scope>
    <source>
        <strain evidence="6">Gz</strain>
        <tissue evidence="6">Muscle</tissue>
    </source>
</reference>
<feature type="domain" description="Ig-like" evidence="5">
    <location>
        <begin position="71"/>
        <end position="160"/>
    </location>
</feature>
<dbReference type="PANTHER" id="PTHR44337:SF16">
    <property type="entry name" value="CARCINOEMBRYONIC ANTIGEN-RELATED CELL ADHESION MOLECULE 20-LIKE-RELATED"/>
    <property type="match status" value="1"/>
</dbReference>
<proteinExistence type="predicted"/>
<evidence type="ECO:0000259" key="5">
    <source>
        <dbReference type="PROSITE" id="PS50835"/>
    </source>
</evidence>
<dbReference type="EMBL" id="JAUPFM010000008">
    <property type="protein sequence ID" value="KAK2844800.1"/>
    <property type="molecule type" value="Genomic_DNA"/>
</dbReference>
<dbReference type="InterPro" id="IPR036179">
    <property type="entry name" value="Ig-like_dom_sf"/>
</dbReference>
<comment type="caution">
    <text evidence="6">The sequence shown here is derived from an EMBL/GenBank/DDBJ whole genome shotgun (WGS) entry which is preliminary data.</text>
</comment>
<organism evidence="6 7">
    <name type="scientific">Channa striata</name>
    <name type="common">Snakehead murrel</name>
    <name type="synonym">Ophicephalus striatus</name>
    <dbReference type="NCBI Taxonomy" id="64152"/>
    <lineage>
        <taxon>Eukaryota</taxon>
        <taxon>Metazoa</taxon>
        <taxon>Chordata</taxon>
        <taxon>Craniata</taxon>
        <taxon>Vertebrata</taxon>
        <taxon>Euteleostomi</taxon>
        <taxon>Actinopterygii</taxon>
        <taxon>Neopterygii</taxon>
        <taxon>Teleostei</taxon>
        <taxon>Neoteleostei</taxon>
        <taxon>Acanthomorphata</taxon>
        <taxon>Anabantaria</taxon>
        <taxon>Anabantiformes</taxon>
        <taxon>Channoidei</taxon>
        <taxon>Channidae</taxon>
        <taxon>Channa</taxon>
    </lineage>
</organism>
<keyword evidence="3" id="KW-0325">Glycoprotein</keyword>
<gene>
    <name evidence="6" type="ORF">Q5P01_011459</name>
</gene>
<keyword evidence="2" id="KW-1015">Disulfide bond</keyword>
<protein>
    <recommendedName>
        <fullName evidence="5">Ig-like domain-containing protein</fullName>
    </recommendedName>
</protein>